<gene>
    <name evidence="3" type="ORF">HPP92_028989</name>
    <name evidence="2" type="ORF">HPP92_029001</name>
</gene>
<comment type="caution">
    <text evidence="2">The sequence shown here is derived from an EMBL/GenBank/DDBJ whole genome shotgun (WGS) entry which is preliminary data.</text>
</comment>
<proteinExistence type="predicted"/>
<accession>A0A835P728</accession>
<protein>
    <submittedName>
        <fullName evidence="2">Uncharacterized protein</fullName>
    </submittedName>
</protein>
<evidence type="ECO:0000313" key="3">
    <source>
        <dbReference type="EMBL" id="KAG0446123.1"/>
    </source>
</evidence>
<dbReference type="AlphaFoldDB" id="A0A835P728"/>
<evidence type="ECO:0000313" key="2">
    <source>
        <dbReference type="EMBL" id="KAG0446118.1"/>
    </source>
</evidence>
<keyword evidence="1" id="KW-0732">Signal</keyword>
<dbReference type="EMBL" id="JADCNL010000613">
    <property type="protein sequence ID" value="KAG0446123.1"/>
    <property type="molecule type" value="Genomic_DNA"/>
</dbReference>
<sequence>MERFIHTVPFSTLLLPVAFVAWNKLSEADRLNIGRFTHITAPAFPRSRRLPVQRGRLGSEPWRSGSCTVAGGAGLCLLGAAGLRTGSQGADDGCLFMLTTIVIMRSCF</sequence>
<dbReference type="Proteomes" id="UP000636800">
    <property type="component" value="Unassembled WGS sequence"/>
</dbReference>
<dbReference type="Proteomes" id="UP000639772">
    <property type="component" value="Unassembled WGS sequence"/>
</dbReference>
<name>A0A835P728_VANPL</name>
<feature type="signal peptide" evidence="1">
    <location>
        <begin position="1"/>
        <end position="28"/>
    </location>
</feature>
<reference evidence="4 5" key="1">
    <citation type="journal article" date="2020" name="Nat. Food">
        <title>A phased Vanilla planifolia genome enables genetic improvement of flavour and production.</title>
        <authorList>
            <person name="Hasing T."/>
            <person name="Tang H."/>
            <person name="Brym M."/>
            <person name="Khazi F."/>
            <person name="Huang T."/>
            <person name="Chambers A.H."/>
        </authorList>
    </citation>
    <scope>NUCLEOTIDE SEQUENCE [LARGE SCALE GENOMIC DNA]</scope>
    <source>
        <tissue evidence="2">Leaf</tissue>
    </source>
</reference>
<dbReference type="EMBL" id="JADCNM010000614">
    <property type="protein sequence ID" value="KAG0446118.1"/>
    <property type="molecule type" value="Genomic_DNA"/>
</dbReference>
<keyword evidence="4" id="KW-1185">Reference proteome</keyword>
<evidence type="ECO:0000256" key="1">
    <source>
        <dbReference type="SAM" id="SignalP"/>
    </source>
</evidence>
<organism evidence="2 5">
    <name type="scientific">Vanilla planifolia</name>
    <name type="common">Vanilla</name>
    <dbReference type="NCBI Taxonomy" id="51239"/>
    <lineage>
        <taxon>Eukaryota</taxon>
        <taxon>Viridiplantae</taxon>
        <taxon>Streptophyta</taxon>
        <taxon>Embryophyta</taxon>
        <taxon>Tracheophyta</taxon>
        <taxon>Spermatophyta</taxon>
        <taxon>Magnoliopsida</taxon>
        <taxon>Liliopsida</taxon>
        <taxon>Asparagales</taxon>
        <taxon>Orchidaceae</taxon>
        <taxon>Vanilloideae</taxon>
        <taxon>Vanilleae</taxon>
        <taxon>Vanilla</taxon>
    </lineage>
</organism>
<evidence type="ECO:0000313" key="5">
    <source>
        <dbReference type="Proteomes" id="UP000639772"/>
    </source>
</evidence>
<feature type="chain" id="PRO_5036240279" evidence="1">
    <location>
        <begin position="29"/>
        <end position="108"/>
    </location>
</feature>
<evidence type="ECO:0000313" key="4">
    <source>
        <dbReference type="Proteomes" id="UP000636800"/>
    </source>
</evidence>